<evidence type="ECO:0000313" key="1">
    <source>
        <dbReference type="EMBL" id="TDT14937.1"/>
    </source>
</evidence>
<comment type="caution">
    <text evidence="1">The sequence shown here is derived from an EMBL/GenBank/DDBJ whole genome shotgun (WGS) entry which is preliminary data.</text>
</comment>
<protein>
    <submittedName>
        <fullName evidence="1">Uncharacterized protein</fullName>
    </submittedName>
</protein>
<dbReference type="OrthoDB" id="9891826at2"/>
<gene>
    <name evidence="1" type="ORF">BDK89_0496</name>
</gene>
<dbReference type="Proteomes" id="UP000294558">
    <property type="component" value="Unassembled WGS sequence"/>
</dbReference>
<dbReference type="EMBL" id="SOAU01000001">
    <property type="protein sequence ID" value="TDT14937.1"/>
    <property type="molecule type" value="Genomic_DNA"/>
</dbReference>
<keyword evidence="2" id="KW-1185">Reference proteome</keyword>
<proteinExistence type="predicted"/>
<organism evidence="1 2">
    <name type="scientific">Ilumatobacter fluminis</name>
    <dbReference type="NCBI Taxonomy" id="467091"/>
    <lineage>
        <taxon>Bacteria</taxon>
        <taxon>Bacillati</taxon>
        <taxon>Actinomycetota</taxon>
        <taxon>Acidimicrobiia</taxon>
        <taxon>Acidimicrobiales</taxon>
        <taxon>Ilumatobacteraceae</taxon>
        <taxon>Ilumatobacter</taxon>
    </lineage>
</organism>
<evidence type="ECO:0000313" key="2">
    <source>
        <dbReference type="Proteomes" id="UP000294558"/>
    </source>
</evidence>
<reference evidence="1 2" key="1">
    <citation type="submission" date="2019-03" db="EMBL/GenBank/DDBJ databases">
        <title>Sequencing the genomes of 1000 actinobacteria strains.</title>
        <authorList>
            <person name="Klenk H.-P."/>
        </authorList>
    </citation>
    <scope>NUCLEOTIDE SEQUENCE [LARGE SCALE GENOMIC DNA]</scope>
    <source>
        <strain evidence="1 2">DSM 18936</strain>
    </source>
</reference>
<dbReference type="AlphaFoldDB" id="A0A4R7HVC4"/>
<accession>A0A4R7HVC4</accession>
<sequence>MAFKEEHCQAWLGEHAPGETLVSYLVTQTWAPQNTHAPGMNTNMNFSGVEIIRNKAAELGLDDDDKVGQFQDKTFLALTDDQIVYGSRNWRDRPKALLHTAPARDFQVHWVDEDYGAGTHLRHLLLDFGGGAWRTDRVGLRAMKQDTAKKHNVEPFFAELGDRAHQIQ</sequence>
<name>A0A4R7HVC4_9ACTN</name>
<dbReference type="RefSeq" id="WP_133867439.1">
    <property type="nucleotide sequence ID" value="NZ_SOAU01000001.1"/>
</dbReference>